<dbReference type="InterPro" id="IPR008658">
    <property type="entry name" value="KAP3"/>
</dbReference>
<dbReference type="SMART" id="SM01297">
    <property type="entry name" value="KAP"/>
    <property type="match status" value="1"/>
</dbReference>
<dbReference type="InterPro" id="IPR016024">
    <property type="entry name" value="ARM-type_fold"/>
</dbReference>
<dbReference type="Gene3D" id="1.25.10.10">
    <property type="entry name" value="Leucine-rich Repeat Variant"/>
    <property type="match status" value="1"/>
</dbReference>
<dbReference type="InterPro" id="IPR011989">
    <property type="entry name" value="ARM-like"/>
</dbReference>
<feature type="repeat" description="ARM" evidence="1">
    <location>
        <begin position="269"/>
        <end position="311"/>
    </location>
</feature>
<dbReference type="PROSITE" id="PS50176">
    <property type="entry name" value="ARM_REPEAT"/>
    <property type="match status" value="2"/>
</dbReference>
<evidence type="ECO:0000313" key="3">
    <source>
        <dbReference type="Proteomes" id="UP000694523"/>
    </source>
</evidence>
<dbReference type="AlphaFoldDB" id="A0A8C6S309"/>
<dbReference type="GO" id="GO:0044782">
    <property type="term" value="P:cilium organization"/>
    <property type="evidence" value="ECO:0007669"/>
    <property type="project" value="TreeGrafter"/>
</dbReference>
<protein>
    <submittedName>
        <fullName evidence="2">Kinesin-associated protein 3a</fullName>
    </submittedName>
</protein>
<dbReference type="PANTHER" id="PTHR15605">
    <property type="entry name" value="KINESIN-ASSOCIATED PROTEINS"/>
    <property type="match status" value="1"/>
</dbReference>
<keyword evidence="3" id="KW-1185">Reference proteome</keyword>
<dbReference type="GO" id="GO:0035869">
    <property type="term" value="C:ciliary transition zone"/>
    <property type="evidence" value="ECO:0007669"/>
    <property type="project" value="TreeGrafter"/>
</dbReference>
<accession>A0A8C6S309</accession>
<name>A0A8C6S309_9GOBI</name>
<dbReference type="PANTHER" id="PTHR15605:SF2">
    <property type="entry name" value="KINESIN-ASSOCIATED PROTEIN 3"/>
    <property type="match status" value="1"/>
</dbReference>
<proteinExistence type="predicted"/>
<organism evidence="2 3">
    <name type="scientific">Neogobius melanostomus</name>
    <name type="common">round goby</name>
    <dbReference type="NCBI Taxonomy" id="47308"/>
    <lineage>
        <taxon>Eukaryota</taxon>
        <taxon>Metazoa</taxon>
        <taxon>Chordata</taxon>
        <taxon>Craniata</taxon>
        <taxon>Vertebrata</taxon>
        <taxon>Euteleostomi</taxon>
        <taxon>Actinopterygii</taxon>
        <taxon>Neopterygii</taxon>
        <taxon>Teleostei</taxon>
        <taxon>Neoteleostei</taxon>
        <taxon>Acanthomorphata</taxon>
        <taxon>Gobiaria</taxon>
        <taxon>Gobiiformes</taxon>
        <taxon>Gobioidei</taxon>
        <taxon>Gobiidae</taxon>
        <taxon>Benthophilinae</taxon>
        <taxon>Neogobiini</taxon>
        <taxon>Neogobius</taxon>
    </lineage>
</organism>
<sequence length="607" mass="67590">GRTDNAERVKSCSLDVHLTLNALVLSYELEATVLGEQGGAMLGERSCRKLIHVKNLSEDSDVGAVACKVLEQVPLIPESKLSEVQHLLLYLKKSSLHWSSSDQYVELLYEDLQDKLRGASLLLQLCLNKDHLQELQHNEAGLRALARVLREDSKHSIQLSINILSVFHCFSRFSQFHSVVSQFEVGALCVTLMEQELNKVLGFETCSFLHPVAHADSPQDLDLQKDLQKSQRKFHSLVQKQNHFFTVAVSLLLNLSEDLSVGIEMCQKNIVPMLVRFLDREDPQLLQASVHLLKNLSIFVENKDTMVRKLVPLVQVKTDLLLLDFSLKLLLNLSFDTEARSHMVQSGLIPRLSALLGENHTDNLCLCAPEQHTLPLLVGGHLTYSCSCVKGAGLQMLLSRAVKGRQVLLMKIVRNLSQHQETTPVLKPLGLVSAPGAHGEPSVPDLRAAGRGLRAGGPGTVSNLRLLDIDWETVLDDFTDLMPFLLKRLSPYAAEDLALEVVLMVGTLAADQGCAATLSHSGVIPALVHLLKDQQLDDEFVYQIVFVFSHMMFHKETRNALIQEPRILPSDFAQSCVLKRGEPKQISLITYRSIYSTGSEHPDILYK</sequence>
<dbReference type="InterPro" id="IPR000225">
    <property type="entry name" value="Armadillo"/>
</dbReference>
<dbReference type="GO" id="GO:0019894">
    <property type="term" value="F:kinesin binding"/>
    <property type="evidence" value="ECO:0007669"/>
    <property type="project" value="InterPro"/>
</dbReference>
<dbReference type="Ensembl" id="ENSNMLT00000000203.1">
    <property type="protein sequence ID" value="ENSNMLP00000000159.1"/>
    <property type="gene ID" value="ENSNMLG00000000137.1"/>
</dbReference>
<dbReference type="SUPFAM" id="SSF48371">
    <property type="entry name" value="ARM repeat"/>
    <property type="match status" value="1"/>
</dbReference>
<dbReference type="GO" id="GO:0016939">
    <property type="term" value="C:kinesin II complex"/>
    <property type="evidence" value="ECO:0007669"/>
    <property type="project" value="TreeGrafter"/>
</dbReference>
<dbReference type="GO" id="GO:0005930">
    <property type="term" value="C:axoneme"/>
    <property type="evidence" value="ECO:0007669"/>
    <property type="project" value="TreeGrafter"/>
</dbReference>
<reference evidence="2" key="2">
    <citation type="submission" date="2025-09" db="UniProtKB">
        <authorList>
            <consortium name="Ensembl"/>
        </authorList>
    </citation>
    <scope>IDENTIFICATION</scope>
</reference>
<dbReference type="Pfam" id="PF05804">
    <property type="entry name" value="KAP"/>
    <property type="match status" value="3"/>
</dbReference>
<evidence type="ECO:0000313" key="2">
    <source>
        <dbReference type="Ensembl" id="ENSNMLP00000000159.1"/>
    </source>
</evidence>
<dbReference type="Proteomes" id="UP000694523">
    <property type="component" value="Unplaced"/>
</dbReference>
<evidence type="ECO:0000256" key="1">
    <source>
        <dbReference type="PROSITE-ProRule" id="PRU00259"/>
    </source>
</evidence>
<feature type="repeat" description="ARM" evidence="1">
    <location>
        <begin position="522"/>
        <end position="564"/>
    </location>
</feature>
<reference evidence="2" key="1">
    <citation type="submission" date="2025-08" db="UniProtKB">
        <authorList>
            <consortium name="Ensembl"/>
        </authorList>
    </citation>
    <scope>IDENTIFICATION</scope>
</reference>
<dbReference type="GO" id="GO:0007018">
    <property type="term" value="P:microtubule-based movement"/>
    <property type="evidence" value="ECO:0007669"/>
    <property type="project" value="TreeGrafter"/>
</dbReference>
<dbReference type="SMART" id="SM00185">
    <property type="entry name" value="ARM"/>
    <property type="match status" value="2"/>
</dbReference>